<dbReference type="RefSeq" id="XP_038742483.1">
    <property type="nucleotide sequence ID" value="XM_038892247.1"/>
</dbReference>
<reference evidence="5" key="2">
    <citation type="submission" date="2020-11" db="EMBL/GenBank/DDBJ databases">
        <title>Whole genome sequencing of Colletotrichum sp.</title>
        <authorList>
            <person name="Li H."/>
        </authorList>
    </citation>
    <scope>NUCLEOTIDE SEQUENCE</scope>
    <source>
        <strain evidence="5">CkLH20</strain>
    </source>
</reference>
<dbReference type="PRINTS" id="PR00420">
    <property type="entry name" value="RNGMNOXGNASE"/>
</dbReference>
<dbReference type="Proteomes" id="UP000781932">
    <property type="component" value="Unassembled WGS sequence"/>
</dbReference>
<evidence type="ECO:0000256" key="1">
    <source>
        <dbReference type="ARBA" id="ARBA00022630"/>
    </source>
</evidence>
<dbReference type="AlphaFoldDB" id="A0A9P6HZI1"/>
<dbReference type="GO" id="GO:0071949">
    <property type="term" value="F:FAD binding"/>
    <property type="evidence" value="ECO:0007669"/>
    <property type="project" value="InterPro"/>
</dbReference>
<dbReference type="SUPFAM" id="SSF51905">
    <property type="entry name" value="FAD/NAD(P)-binding domain"/>
    <property type="match status" value="1"/>
</dbReference>
<dbReference type="InterPro" id="IPR051205">
    <property type="entry name" value="UbiH/COQ6_monooxygenase"/>
</dbReference>
<feature type="domain" description="FAD-binding" evidence="4">
    <location>
        <begin position="1"/>
        <end position="330"/>
    </location>
</feature>
<dbReference type="Gene3D" id="3.50.50.60">
    <property type="entry name" value="FAD/NAD(P)-binding domain"/>
    <property type="match status" value="1"/>
</dbReference>
<evidence type="ECO:0000256" key="2">
    <source>
        <dbReference type="ARBA" id="ARBA00022827"/>
    </source>
</evidence>
<keyword evidence="1" id="KW-0285">Flavoprotein</keyword>
<name>A0A9P6HZI1_9PEZI</name>
<comment type="caution">
    <text evidence="5">The sequence shown here is derived from an EMBL/GenBank/DDBJ whole genome shotgun (WGS) entry which is preliminary data.</text>
</comment>
<dbReference type="OrthoDB" id="10016252at2759"/>
<dbReference type="PANTHER" id="PTHR43876">
    <property type="entry name" value="UBIQUINONE BIOSYNTHESIS MONOOXYGENASE COQ6, MITOCHONDRIAL"/>
    <property type="match status" value="1"/>
</dbReference>
<evidence type="ECO:0000313" key="6">
    <source>
        <dbReference type="Proteomes" id="UP000781932"/>
    </source>
</evidence>
<keyword evidence="6" id="KW-1185">Reference proteome</keyword>
<gene>
    <name evidence="5" type="ORF">CkaCkLH20_09532</name>
</gene>
<dbReference type="PANTHER" id="PTHR43876:SF18">
    <property type="entry name" value="PUTATIVE (AFU_ORTHOLOGUE AFUA_3G09540)-RELATED"/>
    <property type="match status" value="1"/>
</dbReference>
<dbReference type="Gene3D" id="3.30.70.2450">
    <property type="match status" value="1"/>
</dbReference>
<dbReference type="GO" id="GO:0016491">
    <property type="term" value="F:oxidoreductase activity"/>
    <property type="evidence" value="ECO:0007669"/>
    <property type="project" value="UniProtKB-KW"/>
</dbReference>
<evidence type="ECO:0000313" key="5">
    <source>
        <dbReference type="EMBL" id="KAF9873022.1"/>
    </source>
</evidence>
<sequence>MLAVLLQQQGIQVQVLEASDKLDEQPRACHYSGPAKYELQRAGVLDKICAEGFFPDGVTWRTKAGSAIVGLDGSGELETSINRIVCLELGRVIQILYDTAISHGNCQVLMKHMVTSSIGQSKTCAWVDVKVPSGETVKFEADYIVGCDGANSQMRRALFGDRNFPGWTWDQQIIASNVYYPFEDFGFNDSNFIVHPTEWYMAAKISKDGMWRVTYGDISGLTKEEYAERLPMRFKQILPTGFNPEFLRVANIGPYKMHQRLAESMRIGRFLLAGDAAHLCNPFGGYGLTSGIADVGCLYDALVGIKRGLADESILDKYSDIRSEKYRTIVDPMSTAGFRRLWEKNPETTIAEDEFFELLRKVSGDEKQLRQLRQGAMALRYDLTEFYREEVVQA</sequence>
<proteinExistence type="predicted"/>
<reference evidence="5" key="1">
    <citation type="submission" date="2020-03" db="EMBL/GenBank/DDBJ databases">
        <authorList>
            <person name="He L."/>
        </authorList>
    </citation>
    <scope>NUCLEOTIDE SEQUENCE</scope>
    <source>
        <strain evidence="5">CkLH20</strain>
    </source>
</reference>
<accession>A0A9P6HZI1</accession>
<dbReference type="GeneID" id="62165321"/>
<dbReference type="EMBL" id="JAATWM020000034">
    <property type="protein sequence ID" value="KAF9873022.1"/>
    <property type="molecule type" value="Genomic_DNA"/>
</dbReference>
<evidence type="ECO:0000256" key="3">
    <source>
        <dbReference type="ARBA" id="ARBA00023002"/>
    </source>
</evidence>
<keyword evidence="3" id="KW-0560">Oxidoreductase</keyword>
<dbReference type="Pfam" id="PF01494">
    <property type="entry name" value="FAD_binding_3"/>
    <property type="match status" value="1"/>
</dbReference>
<dbReference type="InterPro" id="IPR036188">
    <property type="entry name" value="FAD/NAD-bd_sf"/>
</dbReference>
<dbReference type="InterPro" id="IPR002938">
    <property type="entry name" value="FAD-bd"/>
</dbReference>
<dbReference type="GO" id="GO:0005739">
    <property type="term" value="C:mitochondrion"/>
    <property type="evidence" value="ECO:0007669"/>
    <property type="project" value="TreeGrafter"/>
</dbReference>
<organism evidence="5 6">
    <name type="scientific">Colletotrichum karsti</name>
    <dbReference type="NCBI Taxonomy" id="1095194"/>
    <lineage>
        <taxon>Eukaryota</taxon>
        <taxon>Fungi</taxon>
        <taxon>Dikarya</taxon>
        <taxon>Ascomycota</taxon>
        <taxon>Pezizomycotina</taxon>
        <taxon>Sordariomycetes</taxon>
        <taxon>Hypocreomycetidae</taxon>
        <taxon>Glomerellales</taxon>
        <taxon>Glomerellaceae</taxon>
        <taxon>Colletotrichum</taxon>
        <taxon>Colletotrichum boninense species complex</taxon>
    </lineage>
</organism>
<evidence type="ECO:0000259" key="4">
    <source>
        <dbReference type="Pfam" id="PF01494"/>
    </source>
</evidence>
<keyword evidence="2" id="KW-0274">FAD</keyword>
<protein>
    <submittedName>
        <fullName evidence="5">Fad binding domain-containing protein</fullName>
    </submittedName>
</protein>